<dbReference type="InterPro" id="IPR009057">
    <property type="entry name" value="Homeodomain-like_sf"/>
</dbReference>
<dbReference type="SUPFAM" id="SSF48498">
    <property type="entry name" value="Tetracyclin repressor-like, C-terminal domain"/>
    <property type="match status" value="1"/>
</dbReference>
<evidence type="ECO:0000259" key="5">
    <source>
        <dbReference type="PROSITE" id="PS50977"/>
    </source>
</evidence>
<dbReference type="Proteomes" id="UP000198802">
    <property type="component" value="Unassembled WGS sequence"/>
</dbReference>
<dbReference type="InterPro" id="IPR001647">
    <property type="entry name" value="HTH_TetR"/>
</dbReference>
<dbReference type="GO" id="GO:0000976">
    <property type="term" value="F:transcription cis-regulatory region binding"/>
    <property type="evidence" value="ECO:0007669"/>
    <property type="project" value="TreeGrafter"/>
</dbReference>
<dbReference type="EMBL" id="FAOZ01000005">
    <property type="protein sequence ID" value="CUU55429.1"/>
    <property type="molecule type" value="Genomic_DNA"/>
</dbReference>
<dbReference type="Pfam" id="PF00440">
    <property type="entry name" value="TetR_N"/>
    <property type="match status" value="1"/>
</dbReference>
<protein>
    <submittedName>
        <fullName evidence="6">DNA-binding transcriptional regulator, AcrR family</fullName>
    </submittedName>
</protein>
<accession>A0A0S4QIL4</accession>
<evidence type="ECO:0000256" key="3">
    <source>
        <dbReference type="ARBA" id="ARBA00023163"/>
    </source>
</evidence>
<dbReference type="PANTHER" id="PTHR30055:SF234">
    <property type="entry name" value="HTH-TYPE TRANSCRIPTIONAL REGULATOR BETI"/>
    <property type="match status" value="1"/>
</dbReference>
<gene>
    <name evidence="6" type="ORF">Ga0074812_10579</name>
</gene>
<name>A0A0S4QIL4_9ACTN</name>
<dbReference type="Gene3D" id="1.10.357.10">
    <property type="entry name" value="Tetracycline Repressor, domain 2"/>
    <property type="match status" value="1"/>
</dbReference>
<evidence type="ECO:0000313" key="7">
    <source>
        <dbReference type="Proteomes" id="UP000198802"/>
    </source>
</evidence>
<keyword evidence="1" id="KW-0805">Transcription regulation</keyword>
<reference evidence="7" key="1">
    <citation type="submission" date="2015-11" db="EMBL/GenBank/DDBJ databases">
        <authorList>
            <person name="Varghese N."/>
        </authorList>
    </citation>
    <scope>NUCLEOTIDE SEQUENCE [LARGE SCALE GENOMIC DNA]</scope>
    <source>
        <strain evidence="7">DSM 45899</strain>
    </source>
</reference>
<dbReference type="AlphaFoldDB" id="A0A0S4QIL4"/>
<dbReference type="PANTHER" id="PTHR30055">
    <property type="entry name" value="HTH-TYPE TRANSCRIPTIONAL REGULATOR RUTR"/>
    <property type="match status" value="1"/>
</dbReference>
<evidence type="ECO:0000256" key="1">
    <source>
        <dbReference type="ARBA" id="ARBA00023015"/>
    </source>
</evidence>
<keyword evidence="2 4" id="KW-0238">DNA-binding</keyword>
<dbReference type="InterPro" id="IPR036271">
    <property type="entry name" value="Tet_transcr_reg_TetR-rel_C_sf"/>
</dbReference>
<dbReference type="SUPFAM" id="SSF46689">
    <property type="entry name" value="Homeodomain-like"/>
    <property type="match status" value="1"/>
</dbReference>
<dbReference type="PROSITE" id="PS50977">
    <property type="entry name" value="HTH_TETR_2"/>
    <property type="match status" value="1"/>
</dbReference>
<keyword evidence="7" id="KW-1185">Reference proteome</keyword>
<evidence type="ECO:0000256" key="2">
    <source>
        <dbReference type="ARBA" id="ARBA00023125"/>
    </source>
</evidence>
<organism evidence="6 7">
    <name type="scientific">Parafrankia irregularis</name>
    <dbReference type="NCBI Taxonomy" id="795642"/>
    <lineage>
        <taxon>Bacteria</taxon>
        <taxon>Bacillati</taxon>
        <taxon>Actinomycetota</taxon>
        <taxon>Actinomycetes</taxon>
        <taxon>Frankiales</taxon>
        <taxon>Frankiaceae</taxon>
        <taxon>Parafrankia</taxon>
    </lineage>
</organism>
<evidence type="ECO:0000256" key="4">
    <source>
        <dbReference type="PROSITE-ProRule" id="PRU00335"/>
    </source>
</evidence>
<sequence>MGDARYMASTASRSRGRYARTAGRRREIAQTVLDLVMEKGHAQVTIAEVARRVATSEATVLYHYPSKDHLLVAALERDDELAVDRAERDGVPPSAGLPGLDLDALGAYAGGEGVREAVMRLRVVLAGQAAIPGHPAEEYVAQHHRAAVETYARLVADRQRDGKAHPSLDPVEVARQFIALWGGLQAQWLVARDFDLGATLVSAFRRLSGQNWMEATRAVLEPPSGI</sequence>
<evidence type="ECO:0000313" key="6">
    <source>
        <dbReference type="EMBL" id="CUU55429.1"/>
    </source>
</evidence>
<keyword evidence="3" id="KW-0804">Transcription</keyword>
<dbReference type="GO" id="GO:0003700">
    <property type="term" value="F:DNA-binding transcription factor activity"/>
    <property type="evidence" value="ECO:0007669"/>
    <property type="project" value="TreeGrafter"/>
</dbReference>
<feature type="DNA-binding region" description="H-T-H motif" evidence="4">
    <location>
        <begin position="45"/>
        <end position="64"/>
    </location>
</feature>
<proteinExistence type="predicted"/>
<feature type="domain" description="HTH tetR-type" evidence="5">
    <location>
        <begin position="22"/>
        <end position="82"/>
    </location>
</feature>
<dbReference type="InterPro" id="IPR050109">
    <property type="entry name" value="HTH-type_TetR-like_transc_reg"/>
</dbReference>